<dbReference type="Proteomes" id="UP000214646">
    <property type="component" value="Unassembled WGS sequence"/>
</dbReference>
<dbReference type="SUPFAM" id="SSF141571">
    <property type="entry name" value="Pentapeptide repeat-like"/>
    <property type="match status" value="2"/>
</dbReference>
<feature type="compositionally biased region" description="Basic and acidic residues" evidence="2">
    <location>
        <begin position="175"/>
        <end position="184"/>
    </location>
</feature>
<dbReference type="InterPro" id="IPR001646">
    <property type="entry name" value="5peptide_repeat"/>
</dbReference>
<dbReference type="Gene3D" id="2.160.20.80">
    <property type="entry name" value="E3 ubiquitin-protein ligase SopA"/>
    <property type="match status" value="1"/>
</dbReference>
<keyword evidence="1" id="KW-0677">Repeat</keyword>
<feature type="region of interest" description="Disordered" evidence="2">
    <location>
        <begin position="154"/>
        <end position="185"/>
    </location>
</feature>
<keyword evidence="5" id="KW-1185">Reference proteome</keyword>
<evidence type="ECO:0000313" key="4">
    <source>
        <dbReference type="EMBL" id="OWK41694.1"/>
    </source>
</evidence>
<feature type="region of interest" description="Disordered" evidence="2">
    <location>
        <begin position="426"/>
        <end position="445"/>
    </location>
</feature>
<dbReference type="PANTHER" id="PTHR47485:SF1">
    <property type="entry name" value="THYLAKOID LUMENAL 17.4 KDA PROTEIN, CHLOROPLASTIC"/>
    <property type="match status" value="1"/>
</dbReference>
<gene>
    <name evidence="4" type="ORF">FRUB_03772</name>
</gene>
<name>A0A225DQ18_9BACT</name>
<proteinExistence type="predicted"/>
<evidence type="ECO:0000256" key="2">
    <source>
        <dbReference type="SAM" id="MobiDB-lite"/>
    </source>
</evidence>
<evidence type="ECO:0000256" key="1">
    <source>
        <dbReference type="ARBA" id="ARBA00022737"/>
    </source>
</evidence>
<organism evidence="4 5">
    <name type="scientific">Fimbriiglobus ruber</name>
    <dbReference type="NCBI Taxonomy" id="1908690"/>
    <lineage>
        <taxon>Bacteria</taxon>
        <taxon>Pseudomonadati</taxon>
        <taxon>Planctomycetota</taxon>
        <taxon>Planctomycetia</taxon>
        <taxon>Gemmatales</taxon>
        <taxon>Gemmataceae</taxon>
        <taxon>Fimbriiglobus</taxon>
    </lineage>
</organism>
<dbReference type="GO" id="GO:0005524">
    <property type="term" value="F:ATP binding"/>
    <property type="evidence" value="ECO:0007669"/>
    <property type="project" value="InterPro"/>
</dbReference>
<feature type="domain" description="ATPase AAA-type core" evidence="3">
    <location>
        <begin position="210"/>
        <end position="305"/>
    </location>
</feature>
<comment type="caution">
    <text evidence="4">The sequence shown here is derived from an EMBL/GenBank/DDBJ whole genome shotgun (WGS) entry which is preliminary data.</text>
</comment>
<dbReference type="Pfam" id="PF00004">
    <property type="entry name" value="AAA"/>
    <property type="match status" value="1"/>
</dbReference>
<dbReference type="CDD" id="cd00009">
    <property type="entry name" value="AAA"/>
    <property type="match status" value="1"/>
</dbReference>
<dbReference type="SUPFAM" id="SSF52540">
    <property type="entry name" value="P-loop containing nucleoside triphosphate hydrolases"/>
    <property type="match status" value="1"/>
</dbReference>
<dbReference type="PANTHER" id="PTHR47485">
    <property type="entry name" value="THYLAKOID LUMENAL 17.4 KDA PROTEIN, CHLOROPLASTIC"/>
    <property type="match status" value="1"/>
</dbReference>
<dbReference type="InterPro" id="IPR027417">
    <property type="entry name" value="P-loop_NTPase"/>
</dbReference>
<evidence type="ECO:0000313" key="5">
    <source>
        <dbReference type="Proteomes" id="UP000214646"/>
    </source>
</evidence>
<dbReference type="EMBL" id="NIDE01000005">
    <property type="protein sequence ID" value="OWK41694.1"/>
    <property type="molecule type" value="Genomic_DNA"/>
</dbReference>
<protein>
    <submittedName>
        <fullName evidence="4">Pentapeptide repeat family protein</fullName>
    </submittedName>
</protein>
<dbReference type="InterPro" id="IPR003959">
    <property type="entry name" value="ATPase_AAA_core"/>
</dbReference>
<sequence length="963" mass="106580">MITVSAAHREFLHILWDNKDESGNPLPLRPSEIGERINTRRANKRQGQLSQATVSVTIKEMREKSLLAVYRLSANGPPVRQVSDEDIQAALDKRDRMTAYGTAIAIEDVADAVDQRWNAGHEAFLNRLRESLFGEPFSLPDVFVEPIGYWSEFVSDPEDDDAPSDVESPRTSTAPRRDGSGKPLHEKRHVIRVLEALKEWLGQSQDNVRILVGPPGAGKSSTARMFAAEVIEKGGRNVLFIPLHRLDLNLPVAAALDKAASELLYPPGVLDPKAEHGPTLLILDGLDELSQQGEGGRQAAQAFAEDVKYALDRCLRAHRSLHILFCGRPIAADHAAEVFRDVKQLYHLLPFFIAKGDRSPNGVAYLGPKAELKIDRRDEWWKRYALALGNSDTAMPEVLRDEKLAIFTAQPLLNFLLALAYRDRETPSKTENAPENPVPPNPFTDDRVPRRMADVYAWLLRKVYDREYESSRHPLIAKVPFADFRDLLGLLGLAAWHTGDGRTATVADAERIAVPLRLTGLLEDYRKSCQTGTTGLFLTFYFRSVGRVPGAKETYEFSIKPFAEHLAAVGIVTAIADAAVRLGKSKNPMDRRNKEVWDENELLWEWLQITGSGVLTAELFEHLCGEVARRVAQEQADAKSWRDAAVALLNYVLQHQFPAEKLKDVPFREMSEQTARAEHALLCVIGACTRALRSNQDRHSPPQHPGVLGDKSDESRWREEYQKWLVEQSWLVRIDWPSKTAAADLIRRIRKQSEKFWERSDLLPLLDLELSEQWLQGCDLSKAILEGASLDGARLDGASLAGARLDGASLTGARLDGAILERAILDKALLDRTSLAGARLDGARLHAASLAGARLDGAFLDGASLIGASLDRADLTGASLDRAVLTGASLVGAILARSSLQVAFLEQAILDRAILDRAVLDRAVLDRTRLVEVSLVGAICEGVRLDTTKKGRELLRSKGAILE</sequence>
<feature type="compositionally biased region" description="Acidic residues" evidence="2">
    <location>
        <begin position="155"/>
        <end position="164"/>
    </location>
</feature>
<evidence type="ECO:0000259" key="3">
    <source>
        <dbReference type="Pfam" id="PF00004"/>
    </source>
</evidence>
<accession>A0A225DQ18</accession>
<dbReference type="AlphaFoldDB" id="A0A225DQ18"/>
<reference evidence="5" key="1">
    <citation type="submission" date="2017-06" db="EMBL/GenBank/DDBJ databases">
        <title>Genome analysis of Fimbriiglobus ruber SP5, the first member of the order Planctomycetales with confirmed chitinolytic capability.</title>
        <authorList>
            <person name="Ravin N.V."/>
            <person name="Rakitin A.L."/>
            <person name="Ivanova A.A."/>
            <person name="Beletsky A.V."/>
            <person name="Kulichevskaya I.S."/>
            <person name="Mardanov A.V."/>
            <person name="Dedysh S.N."/>
        </authorList>
    </citation>
    <scope>NUCLEOTIDE SEQUENCE [LARGE SCALE GENOMIC DNA]</scope>
    <source>
        <strain evidence="5">SP5</strain>
    </source>
</reference>
<dbReference type="GO" id="GO:0016887">
    <property type="term" value="F:ATP hydrolysis activity"/>
    <property type="evidence" value="ECO:0007669"/>
    <property type="project" value="InterPro"/>
</dbReference>
<dbReference type="Gene3D" id="3.40.50.300">
    <property type="entry name" value="P-loop containing nucleotide triphosphate hydrolases"/>
    <property type="match status" value="1"/>
</dbReference>
<dbReference type="Pfam" id="PF00805">
    <property type="entry name" value="Pentapeptide"/>
    <property type="match status" value="2"/>
</dbReference>